<dbReference type="PANTHER" id="PTHR23407">
    <property type="entry name" value="ATPASE INHIBITOR/5-FORMYLTETRAHYDROFOLATE CYCLO-LIGASE"/>
    <property type="match status" value="1"/>
</dbReference>
<comment type="catalytic activity">
    <reaction evidence="5">
        <text>(6S)-5-formyl-5,6,7,8-tetrahydrofolate + ATP = (6R)-5,10-methenyltetrahydrofolate + ADP + phosphate</text>
        <dbReference type="Rhea" id="RHEA:10488"/>
        <dbReference type="ChEBI" id="CHEBI:30616"/>
        <dbReference type="ChEBI" id="CHEBI:43474"/>
        <dbReference type="ChEBI" id="CHEBI:57455"/>
        <dbReference type="ChEBI" id="CHEBI:57457"/>
        <dbReference type="ChEBI" id="CHEBI:456216"/>
        <dbReference type="EC" id="6.3.3.2"/>
    </reaction>
</comment>
<dbReference type="GO" id="GO:0035999">
    <property type="term" value="P:tetrahydrofolate interconversion"/>
    <property type="evidence" value="ECO:0007669"/>
    <property type="project" value="TreeGrafter"/>
</dbReference>
<organism evidence="6 7">
    <name type="scientific">Nitratifractor salsuginis (strain DSM 16511 / JCM 12458 / E9I37-1)</name>
    <dbReference type="NCBI Taxonomy" id="749222"/>
    <lineage>
        <taxon>Bacteria</taxon>
        <taxon>Pseudomonadati</taxon>
        <taxon>Campylobacterota</taxon>
        <taxon>Epsilonproteobacteria</taxon>
        <taxon>Campylobacterales</taxon>
        <taxon>Sulfurovaceae</taxon>
        <taxon>Nitratifractor</taxon>
    </lineage>
</organism>
<keyword evidence="3 4" id="KW-0067">ATP-binding</keyword>
<dbReference type="GO" id="GO:0046872">
    <property type="term" value="F:metal ion binding"/>
    <property type="evidence" value="ECO:0007669"/>
    <property type="project" value="UniProtKB-KW"/>
</dbReference>
<sequence length="189" mass="22252">MGSRSEAKAHFRREALRILRRIPRGRARIEDHRLRREVMEYIDRLAPRSVLLYLPLPLEVDLRPIIKQLRKRGIDVFVPFMEGKSIRPVKYRLPLQKKAYGIYEPKISRQYRVGKIDIAFIPIVGTDPTVRRIGFGKGFYDRYFDKEKKRIGRVVFLQRRLCYSPIVLTEAHDVRGDDIIAGPMILIQP</sequence>
<dbReference type="AlphaFoldDB" id="E6WZZ8"/>
<dbReference type="Pfam" id="PF01812">
    <property type="entry name" value="5-FTHF_cyc-lig"/>
    <property type="match status" value="1"/>
</dbReference>
<comment type="cofactor">
    <cofactor evidence="5">
        <name>Mg(2+)</name>
        <dbReference type="ChEBI" id="CHEBI:18420"/>
    </cofactor>
</comment>
<dbReference type="eggNOG" id="COG0212">
    <property type="taxonomic scope" value="Bacteria"/>
</dbReference>
<evidence type="ECO:0000313" key="6">
    <source>
        <dbReference type="EMBL" id="ADV45656.1"/>
    </source>
</evidence>
<feature type="binding site" evidence="4">
    <location>
        <position position="54"/>
    </location>
    <ligand>
        <name>substrate</name>
    </ligand>
</feature>
<accession>E6WZZ8</accession>
<dbReference type="GO" id="GO:0030272">
    <property type="term" value="F:5-formyltetrahydrofolate cyclo-ligase activity"/>
    <property type="evidence" value="ECO:0007669"/>
    <property type="project" value="UniProtKB-EC"/>
</dbReference>
<keyword evidence="7" id="KW-1185">Reference proteome</keyword>
<dbReference type="Proteomes" id="UP000008633">
    <property type="component" value="Chromosome"/>
</dbReference>
<dbReference type="InterPro" id="IPR002698">
    <property type="entry name" value="FTHF_cligase"/>
</dbReference>
<dbReference type="GO" id="GO:0009396">
    <property type="term" value="P:folic acid-containing compound biosynthetic process"/>
    <property type="evidence" value="ECO:0007669"/>
    <property type="project" value="TreeGrafter"/>
</dbReference>
<evidence type="ECO:0000256" key="4">
    <source>
        <dbReference type="PIRSR" id="PIRSR006806-1"/>
    </source>
</evidence>
<dbReference type="GO" id="GO:0005524">
    <property type="term" value="F:ATP binding"/>
    <property type="evidence" value="ECO:0007669"/>
    <property type="project" value="UniProtKB-KW"/>
</dbReference>
<dbReference type="STRING" id="749222.Nitsa_0386"/>
<dbReference type="NCBIfam" id="TIGR02727">
    <property type="entry name" value="MTHFS_bact"/>
    <property type="match status" value="1"/>
</dbReference>
<dbReference type="RefSeq" id="WP_013553352.1">
    <property type="nucleotide sequence ID" value="NC_014935.1"/>
</dbReference>
<evidence type="ECO:0000313" key="7">
    <source>
        <dbReference type="Proteomes" id="UP000008633"/>
    </source>
</evidence>
<dbReference type="EMBL" id="CP002452">
    <property type="protein sequence ID" value="ADV45656.1"/>
    <property type="molecule type" value="Genomic_DNA"/>
</dbReference>
<feature type="binding site" evidence="4">
    <location>
        <begin position="8"/>
        <end position="12"/>
    </location>
    <ligand>
        <name>ATP</name>
        <dbReference type="ChEBI" id="CHEBI:30616"/>
    </ligand>
</feature>
<dbReference type="PANTHER" id="PTHR23407:SF1">
    <property type="entry name" value="5-FORMYLTETRAHYDROFOLATE CYCLO-LIGASE"/>
    <property type="match status" value="1"/>
</dbReference>
<keyword evidence="5" id="KW-0479">Metal-binding</keyword>
<evidence type="ECO:0000256" key="1">
    <source>
        <dbReference type="ARBA" id="ARBA00010638"/>
    </source>
</evidence>
<evidence type="ECO:0000256" key="3">
    <source>
        <dbReference type="ARBA" id="ARBA00022840"/>
    </source>
</evidence>
<dbReference type="InterPro" id="IPR037171">
    <property type="entry name" value="NagB/RpiA_transferase-like"/>
</dbReference>
<dbReference type="EC" id="6.3.3.2" evidence="5"/>
<keyword evidence="2 4" id="KW-0547">Nucleotide-binding</keyword>
<dbReference type="OrthoDB" id="9801938at2"/>
<reference evidence="6 7" key="1">
    <citation type="journal article" date="2011" name="Stand. Genomic Sci.">
        <title>Complete genome sequence of Nitratifractor salsuginis type strain (E9I37-1).</title>
        <authorList>
            <person name="Anderson I."/>
            <person name="Sikorski J."/>
            <person name="Zeytun A."/>
            <person name="Nolan M."/>
            <person name="Lapidus A."/>
            <person name="Lucas S."/>
            <person name="Hammon N."/>
            <person name="Deshpande S."/>
            <person name="Cheng J.F."/>
            <person name="Tapia R."/>
            <person name="Han C."/>
            <person name="Goodwin L."/>
            <person name="Pitluck S."/>
            <person name="Liolios K."/>
            <person name="Pagani I."/>
            <person name="Ivanova N."/>
            <person name="Huntemann M."/>
            <person name="Mavromatis K."/>
            <person name="Ovchinikova G."/>
            <person name="Pati A."/>
            <person name="Chen A."/>
            <person name="Palaniappan K."/>
            <person name="Land M."/>
            <person name="Hauser L."/>
            <person name="Brambilla E.M."/>
            <person name="Ngatchou-Djao O.D."/>
            <person name="Rohde M."/>
            <person name="Tindall B.J."/>
            <person name="Goker M."/>
            <person name="Detter J.C."/>
            <person name="Woyke T."/>
            <person name="Bristow J."/>
            <person name="Eisen J.A."/>
            <person name="Markowitz V."/>
            <person name="Hugenholtz P."/>
            <person name="Klenk H.P."/>
            <person name="Kyrpides N.C."/>
        </authorList>
    </citation>
    <scope>NUCLEOTIDE SEQUENCE [LARGE SCALE GENOMIC DNA]</scope>
    <source>
        <strain evidence="7">DSM 16511 / JCM 12458 / E9I37-1</strain>
    </source>
</reference>
<protein>
    <recommendedName>
        <fullName evidence="5">5-formyltetrahydrofolate cyclo-ligase</fullName>
        <ecNumber evidence="5">6.3.3.2</ecNumber>
    </recommendedName>
</protein>
<name>E6WZZ8_NITSE</name>
<dbReference type="InterPro" id="IPR024185">
    <property type="entry name" value="FTHF_cligase-like_sf"/>
</dbReference>
<dbReference type="HOGENOM" id="CLU_066245_3_0_7"/>
<feature type="binding site" evidence="4">
    <location>
        <position position="59"/>
    </location>
    <ligand>
        <name>substrate</name>
    </ligand>
</feature>
<dbReference type="KEGG" id="nsa:Nitsa_0386"/>
<gene>
    <name evidence="6" type="ordered locus">Nitsa_0386</name>
</gene>
<feature type="binding site" evidence="4">
    <location>
        <begin position="132"/>
        <end position="140"/>
    </location>
    <ligand>
        <name>ATP</name>
        <dbReference type="ChEBI" id="CHEBI:30616"/>
    </ligand>
</feature>
<comment type="similarity">
    <text evidence="1 5">Belongs to the 5-formyltetrahydrofolate cyclo-ligase family.</text>
</comment>
<evidence type="ECO:0000256" key="2">
    <source>
        <dbReference type="ARBA" id="ARBA00022741"/>
    </source>
</evidence>
<dbReference type="Gene3D" id="3.40.50.10420">
    <property type="entry name" value="NagB/RpiA/CoA transferase-like"/>
    <property type="match status" value="1"/>
</dbReference>
<keyword evidence="5" id="KW-0460">Magnesium</keyword>
<reference evidence="7" key="2">
    <citation type="submission" date="2011-01" db="EMBL/GenBank/DDBJ databases">
        <title>The complete genome of Nitratifractor salsuginis DSM 16511.</title>
        <authorList>
            <consortium name="US DOE Joint Genome Institute (JGI-PGF)"/>
            <person name="Lucas S."/>
            <person name="Copeland A."/>
            <person name="Lapidus A."/>
            <person name="Bruce D."/>
            <person name="Goodwin L."/>
            <person name="Pitluck S."/>
            <person name="Kyrpides N."/>
            <person name="Mavromatis K."/>
            <person name="Ivanova N."/>
            <person name="Mikhailova N."/>
            <person name="Zeytun A."/>
            <person name="Detter J.C."/>
            <person name="Tapia R."/>
            <person name="Han C."/>
            <person name="Land M."/>
            <person name="Hauser L."/>
            <person name="Markowitz V."/>
            <person name="Cheng J.-F."/>
            <person name="Hugenholtz P."/>
            <person name="Woyke T."/>
            <person name="Wu D."/>
            <person name="Tindall B."/>
            <person name="Schuetze A."/>
            <person name="Brambilla E."/>
            <person name="Klenk H.-P."/>
            <person name="Eisen J.A."/>
        </authorList>
    </citation>
    <scope>NUCLEOTIDE SEQUENCE [LARGE SCALE GENOMIC DNA]</scope>
    <source>
        <strain evidence="7">DSM 16511 / JCM 12458 / E9I37-1</strain>
    </source>
</reference>
<evidence type="ECO:0000256" key="5">
    <source>
        <dbReference type="RuleBase" id="RU361279"/>
    </source>
</evidence>
<dbReference type="SUPFAM" id="SSF100950">
    <property type="entry name" value="NagB/RpiA/CoA transferase-like"/>
    <property type="match status" value="1"/>
</dbReference>
<proteinExistence type="inferred from homology"/>
<dbReference type="PIRSF" id="PIRSF006806">
    <property type="entry name" value="FTHF_cligase"/>
    <property type="match status" value="1"/>
</dbReference>